<evidence type="ECO:0000256" key="3">
    <source>
        <dbReference type="ARBA" id="ARBA00025740"/>
    </source>
</evidence>
<reference evidence="5" key="1">
    <citation type="journal article" date="2019" name="J. Virol.">
        <title>Medusavirus, a novel large DNA virus discovered from hot spring water.</title>
        <authorList>
            <person name="Yoshikawa G."/>
            <person name="Blanc-Mathieu R."/>
            <person name="Song C."/>
            <person name="Kayama Y."/>
            <person name="Mochizuki T."/>
            <person name="Murata K."/>
            <person name="Ogata H."/>
            <person name="Takemura M."/>
        </authorList>
    </citation>
    <scope>NUCLEOTIDE SEQUENCE [LARGE SCALE GENOMIC DNA]</scope>
</reference>
<protein>
    <submittedName>
        <fullName evidence="4">WD40 domain-containing protein</fullName>
    </submittedName>
</protein>
<proteinExistence type="inferred from homology"/>
<dbReference type="InterPro" id="IPR001680">
    <property type="entry name" value="WD40_rpt"/>
</dbReference>
<dbReference type="PANTHER" id="PTHR11227">
    <property type="entry name" value="WD-REPEAT PROTEIN INTERACTING WITH PHOSPHOINOSIDES WIPI -RELATED"/>
    <property type="match status" value="1"/>
</dbReference>
<evidence type="ECO:0000313" key="5">
    <source>
        <dbReference type="Proteomes" id="UP001161669"/>
    </source>
</evidence>
<dbReference type="InterPro" id="IPR048720">
    <property type="entry name" value="PROPPIN"/>
</dbReference>
<dbReference type="KEGG" id="vg:80540864"/>
<evidence type="ECO:0000313" key="4">
    <source>
        <dbReference type="EMBL" id="BBI30512.1"/>
    </source>
</evidence>
<keyword evidence="1" id="KW-0853">WD repeat</keyword>
<dbReference type="Pfam" id="PF21032">
    <property type="entry name" value="PROPPIN"/>
    <property type="match status" value="1"/>
</dbReference>
<name>A0A3T1CXE6_9VIRU</name>
<dbReference type="SUPFAM" id="SSF50978">
    <property type="entry name" value="WD40 repeat-like"/>
    <property type="match status" value="1"/>
</dbReference>
<evidence type="ECO:0000256" key="1">
    <source>
        <dbReference type="ARBA" id="ARBA00022574"/>
    </source>
</evidence>
<evidence type="ECO:0000256" key="2">
    <source>
        <dbReference type="ARBA" id="ARBA00022737"/>
    </source>
</evidence>
<keyword evidence="5" id="KW-1185">Reference proteome</keyword>
<comment type="similarity">
    <text evidence="3">Belongs to the WD repeat PROPPIN family.</text>
</comment>
<dbReference type="InterPro" id="IPR036322">
    <property type="entry name" value="WD40_repeat_dom_sf"/>
</dbReference>
<dbReference type="EMBL" id="AP018495">
    <property type="protein sequence ID" value="BBI30512.1"/>
    <property type="molecule type" value="Genomic_DNA"/>
</dbReference>
<accession>A0A3T1CXE6</accession>
<dbReference type="InterPro" id="IPR015943">
    <property type="entry name" value="WD40/YVTN_repeat-like_dom_sf"/>
</dbReference>
<dbReference type="Proteomes" id="UP001161669">
    <property type="component" value="Segment"/>
</dbReference>
<organism evidence="4 5">
    <name type="scientific">Acanthamoeba castellanii medusavirus J1</name>
    <dbReference type="NCBI Taxonomy" id="3114988"/>
    <lineage>
        <taxon>Viruses</taxon>
        <taxon>Varidnaviria</taxon>
        <taxon>Bamfordvirae</taxon>
        <taxon>Nucleocytoviricota</taxon>
        <taxon>Megaviricetes</taxon>
        <taxon>Mamonoviridae</taxon>
        <taxon>Medusavirus</taxon>
        <taxon>Medusavirus medusae</taxon>
    </lineage>
</organism>
<dbReference type="Gene3D" id="2.130.10.10">
    <property type="entry name" value="YVTN repeat-like/Quinoprotein amine dehydrogenase"/>
    <property type="match status" value="1"/>
</dbReference>
<sequence>MAGKQWHSVSFSGTDDTFIVGTNSGAEVWSARTGRKRYDFDVPGGVGLASVLRNTNLSIVVGTGMAPNFPRCKASVYDHRSRMFLLDFDLGSNIRGIAYTQDRFVIALDTSIRMWDTTSLIASPPLPTCHNPHGAFAVGGADALAYPSEAVGAVTVITRGVSRSWPAHDNTIARMTLDPSAAFLATTTARGETICVWDVAGATEAARFHVDGHEEVDVQCMAFSPDANWLCVVYTNGEAHVFRIPDGTATFVHLKHDVLASCQCIFDPAGTNDGQRVGLIAVNDEKREIVRFSFDGSSGGRCDLDSCVVAQ</sequence>
<dbReference type="SMART" id="SM00320">
    <property type="entry name" value="WD40"/>
    <property type="match status" value="3"/>
</dbReference>
<keyword evidence="2" id="KW-0677">Repeat</keyword>